<gene>
    <name evidence="3" type="ORF">O0535_22235</name>
</gene>
<dbReference type="RefSeq" id="WP_258418376.1">
    <property type="nucleotide sequence ID" value="NZ_JAPTNG010000023.1"/>
</dbReference>
<dbReference type="InterPro" id="IPR017113">
    <property type="entry name" value="Antirestriction_ArdC"/>
</dbReference>
<organism evidence="3 4">
    <name type="scientific">Brevibacillus halotolerans</name>
    <dbReference type="NCBI Taxonomy" id="1507437"/>
    <lineage>
        <taxon>Bacteria</taxon>
        <taxon>Bacillati</taxon>
        <taxon>Bacillota</taxon>
        <taxon>Bacilli</taxon>
        <taxon>Bacillales</taxon>
        <taxon>Paenibacillaceae</taxon>
        <taxon>Brevibacillus</taxon>
    </lineage>
</organism>
<evidence type="ECO:0000259" key="2">
    <source>
        <dbReference type="Pfam" id="PF18818"/>
    </source>
</evidence>
<reference evidence="3" key="1">
    <citation type="submission" date="2022-09" db="EMBL/GenBank/DDBJ databases">
        <title>Genome analysis and characterization of larvicidal activity of Brevibacillus strains.</title>
        <authorList>
            <person name="Patrusheva E.V."/>
            <person name="Izotova A.O."/>
            <person name="Toshchakov S.V."/>
            <person name="Sineoky S.P."/>
        </authorList>
    </citation>
    <scope>NUCLEOTIDE SEQUENCE</scope>
    <source>
        <strain evidence="3">VKPM_B-13244</strain>
    </source>
</reference>
<dbReference type="EMBL" id="JAPTNG010000023">
    <property type="protein sequence ID" value="MCZ0833430.1"/>
    <property type="molecule type" value="Genomic_DNA"/>
</dbReference>
<evidence type="ECO:0000313" key="4">
    <source>
        <dbReference type="Proteomes" id="UP001067708"/>
    </source>
</evidence>
<comment type="caution">
    <text evidence="3">The sequence shown here is derived from an EMBL/GenBank/DDBJ whole genome shotgun (WGS) entry which is preliminary data.</text>
</comment>
<feature type="domain" description="N-terminal" evidence="1">
    <location>
        <begin position="6"/>
        <end position="107"/>
    </location>
</feature>
<dbReference type="Proteomes" id="UP001067708">
    <property type="component" value="Unassembled WGS sequence"/>
</dbReference>
<keyword evidence="4" id="KW-1185">Reference proteome</keyword>
<protein>
    <submittedName>
        <fullName evidence="3">Zincin-like metallopeptidase domain-containing protein</fullName>
    </submittedName>
</protein>
<sequence>MSSNVIYQMVTDRIISLLEQNIVPWKQPWSNGNHCPVNWKTQKPYRGINTFLLPPGEFATIKQINEAGGRIKKGEKSHIAIFWSLLEKEDEEGDKVTIPFIRYYRVFEINSQCVGIKSRRKLQSPFDNEPIEEAEKIVKNYINGPRISHASGKAVYIPTIDYVSVPPLRDYSKAEKYYSVLFHELVHSTGHAKRLNRKGVIEQIRFGSENYSKEELVAEIGAAMLCTLCHIDNSTFDNSVSYIKGWYSRLKEDPKLIVQAAGEAQKAVDHIQGIVFDQNENTKMEQEV</sequence>
<dbReference type="Pfam" id="PF08401">
    <property type="entry name" value="ArdcN"/>
    <property type="match status" value="1"/>
</dbReference>
<dbReference type="Pfam" id="PF18818">
    <property type="entry name" value="MPTase-PolyVal"/>
    <property type="match status" value="1"/>
</dbReference>
<evidence type="ECO:0000259" key="1">
    <source>
        <dbReference type="Pfam" id="PF08401"/>
    </source>
</evidence>
<dbReference type="InterPro" id="IPR013610">
    <property type="entry name" value="ArdC_N"/>
</dbReference>
<name>A0ABT4I2Z2_9BACL</name>
<proteinExistence type="predicted"/>
<dbReference type="PIRSF" id="PIRSF037112">
    <property type="entry name" value="Antirestriction_ArdC"/>
    <property type="match status" value="1"/>
</dbReference>
<dbReference type="InterPro" id="IPR041459">
    <property type="entry name" value="MPTase-PolyVal"/>
</dbReference>
<feature type="domain" description="Polyvalent protein metallopeptidase" evidence="2">
    <location>
        <begin position="133"/>
        <end position="262"/>
    </location>
</feature>
<evidence type="ECO:0000313" key="3">
    <source>
        <dbReference type="EMBL" id="MCZ0833430.1"/>
    </source>
</evidence>
<accession>A0ABT4I2Z2</accession>